<gene>
    <name evidence="3" type="ORF">Dda_1561</name>
</gene>
<evidence type="ECO:0000256" key="2">
    <source>
        <dbReference type="SAM" id="Phobius"/>
    </source>
</evidence>
<protein>
    <submittedName>
        <fullName evidence="3">Uncharacterized protein</fullName>
    </submittedName>
</protein>
<feature type="transmembrane region" description="Helical" evidence="2">
    <location>
        <begin position="180"/>
        <end position="200"/>
    </location>
</feature>
<reference evidence="3" key="1">
    <citation type="submission" date="2023-01" db="EMBL/GenBank/DDBJ databases">
        <title>The chitinases involved in constricting ring structure development in the nematode-trapping fungus Drechslerella dactyloides.</title>
        <authorList>
            <person name="Wang R."/>
            <person name="Zhang L."/>
            <person name="Tang P."/>
            <person name="Li S."/>
            <person name="Liang L."/>
        </authorList>
    </citation>
    <scope>NUCLEOTIDE SEQUENCE</scope>
    <source>
        <strain evidence="3">YMF1.00031</strain>
    </source>
</reference>
<feature type="region of interest" description="Disordered" evidence="1">
    <location>
        <begin position="106"/>
        <end position="170"/>
    </location>
</feature>
<evidence type="ECO:0000313" key="4">
    <source>
        <dbReference type="Proteomes" id="UP001221413"/>
    </source>
</evidence>
<proteinExistence type="predicted"/>
<keyword evidence="2" id="KW-1133">Transmembrane helix</keyword>
<name>A0AAD6NN74_DREDA</name>
<evidence type="ECO:0000313" key="3">
    <source>
        <dbReference type="EMBL" id="KAJ6263003.1"/>
    </source>
</evidence>
<feature type="compositionally biased region" description="Basic residues" evidence="1">
    <location>
        <begin position="41"/>
        <end position="66"/>
    </location>
</feature>
<dbReference type="Proteomes" id="UP001221413">
    <property type="component" value="Unassembled WGS sequence"/>
</dbReference>
<evidence type="ECO:0000256" key="1">
    <source>
        <dbReference type="SAM" id="MobiDB-lite"/>
    </source>
</evidence>
<comment type="caution">
    <text evidence="3">The sequence shown here is derived from an EMBL/GenBank/DDBJ whole genome shotgun (WGS) entry which is preliminary data.</text>
</comment>
<feature type="compositionally biased region" description="Basic residues" evidence="1">
    <location>
        <begin position="144"/>
        <end position="153"/>
    </location>
</feature>
<dbReference type="AlphaFoldDB" id="A0AAD6NN74"/>
<feature type="region of interest" description="Disordered" evidence="1">
    <location>
        <begin position="28"/>
        <end position="72"/>
    </location>
</feature>
<accession>A0AAD6NN74</accession>
<organism evidence="3 4">
    <name type="scientific">Drechslerella dactyloides</name>
    <name type="common">Nematode-trapping fungus</name>
    <name type="synonym">Arthrobotrys dactyloides</name>
    <dbReference type="NCBI Taxonomy" id="74499"/>
    <lineage>
        <taxon>Eukaryota</taxon>
        <taxon>Fungi</taxon>
        <taxon>Dikarya</taxon>
        <taxon>Ascomycota</taxon>
        <taxon>Pezizomycotina</taxon>
        <taxon>Orbiliomycetes</taxon>
        <taxon>Orbiliales</taxon>
        <taxon>Orbiliaceae</taxon>
        <taxon>Drechslerella</taxon>
    </lineage>
</organism>
<keyword evidence="2" id="KW-0812">Transmembrane</keyword>
<feature type="compositionally biased region" description="Basic and acidic residues" evidence="1">
    <location>
        <begin position="112"/>
        <end position="124"/>
    </location>
</feature>
<keyword evidence="2" id="KW-0472">Membrane</keyword>
<sequence length="221" mass="25060">MPIYHIHVQDEPAQTNVVSDKWRPVSPTDLLPADNAPIHPQHLHHRGNRDSHRHKSTGHHRRPSLKNHHEDSWCTTCAQDGHEPGEREFHARPVLHHGDTFDSMFVEDGHDDGDARGSKAKIQELSDSSSSDEFARAPYEPPLRRTRNTRRAHNVNEGSDGEHIEHATSDNTGTSVMDVLFFYGFICILVVLLKSVPGLLSSFRGWDNWTEDDIGEADYDE</sequence>
<keyword evidence="4" id="KW-1185">Reference proteome</keyword>
<dbReference type="EMBL" id="JAQGDS010000002">
    <property type="protein sequence ID" value="KAJ6263003.1"/>
    <property type="molecule type" value="Genomic_DNA"/>
</dbReference>